<protein>
    <submittedName>
        <fullName evidence="2">Class I SAM-dependent methyltransferase</fullName>
        <ecNumber evidence="2">2.1.-.-</ecNumber>
    </submittedName>
</protein>
<dbReference type="InterPro" id="IPR041698">
    <property type="entry name" value="Methyltransf_25"/>
</dbReference>
<evidence type="ECO:0000313" key="2">
    <source>
        <dbReference type="EMBL" id="MDI9256338.1"/>
    </source>
</evidence>
<gene>
    <name evidence="2" type="ORF">QHT84_02800</name>
</gene>
<organism evidence="2 3">
    <name type="scientific">Flavobacterium sedimenticola</name>
    <dbReference type="NCBI Taxonomy" id="3043286"/>
    <lineage>
        <taxon>Bacteria</taxon>
        <taxon>Pseudomonadati</taxon>
        <taxon>Bacteroidota</taxon>
        <taxon>Flavobacteriia</taxon>
        <taxon>Flavobacteriales</taxon>
        <taxon>Flavobacteriaceae</taxon>
        <taxon>Flavobacterium</taxon>
    </lineage>
</organism>
<keyword evidence="3" id="KW-1185">Reference proteome</keyword>
<name>A0ABT6XMV3_9FLAO</name>
<keyword evidence="2" id="KW-0808">Transferase</keyword>
<dbReference type="GO" id="GO:0032259">
    <property type="term" value="P:methylation"/>
    <property type="evidence" value="ECO:0007669"/>
    <property type="project" value="UniProtKB-KW"/>
</dbReference>
<keyword evidence="2" id="KW-0489">Methyltransferase</keyword>
<dbReference type="Gene3D" id="3.40.50.150">
    <property type="entry name" value="Vaccinia Virus protein VP39"/>
    <property type="match status" value="1"/>
</dbReference>
<dbReference type="EC" id="2.1.-.-" evidence="2"/>
<accession>A0ABT6XMV3</accession>
<dbReference type="SUPFAM" id="SSF53335">
    <property type="entry name" value="S-adenosyl-L-methionine-dependent methyltransferases"/>
    <property type="match status" value="1"/>
</dbReference>
<dbReference type="EMBL" id="JASGBP010000001">
    <property type="protein sequence ID" value="MDI9256338.1"/>
    <property type="molecule type" value="Genomic_DNA"/>
</dbReference>
<dbReference type="GO" id="GO:0008168">
    <property type="term" value="F:methyltransferase activity"/>
    <property type="evidence" value="ECO:0007669"/>
    <property type="project" value="UniProtKB-KW"/>
</dbReference>
<reference evidence="2 3" key="1">
    <citation type="submission" date="2023-05" db="EMBL/GenBank/DDBJ databases">
        <title>Flavobacterium sedimenti sp. nov., isolated from the sediment.</title>
        <authorList>
            <person name="Wu N."/>
        </authorList>
    </citation>
    <scope>NUCLEOTIDE SEQUENCE [LARGE SCALE GENOMIC DNA]</scope>
    <source>
        <strain evidence="2 3">YZ-48</strain>
    </source>
</reference>
<dbReference type="CDD" id="cd02440">
    <property type="entry name" value="AdoMet_MTases"/>
    <property type="match status" value="1"/>
</dbReference>
<proteinExistence type="predicted"/>
<sequence length="260" mass="30254">MDFKQFISENTWTKSEVSESHYVIDKNAAHSIRFDLFVAHIKTNGIKMRINDKSIPAYVDGDYYYWVVETSGRFKHTIIHRAYIISISEYVNPNAYDNLFQDEDSKMENAKLSEMIGQLEGSVLDVGCGTGLLLELKDIEDYTGIDASPLMVQKLIEKFPNRKHQVMICKAEILSKSGRKYDNVIALFSASYIQSPKAFFDLWNGKGKMFLMFYKEYYFPFTHERLSMFVPYKNRTMAELQVIFGEESVKAFNNYYIVQL</sequence>
<comment type="caution">
    <text evidence="2">The sequence shown here is derived from an EMBL/GenBank/DDBJ whole genome shotgun (WGS) entry which is preliminary data.</text>
</comment>
<evidence type="ECO:0000259" key="1">
    <source>
        <dbReference type="Pfam" id="PF13649"/>
    </source>
</evidence>
<feature type="domain" description="Methyltransferase" evidence="1">
    <location>
        <begin position="123"/>
        <end position="197"/>
    </location>
</feature>
<dbReference type="RefSeq" id="WP_283238017.1">
    <property type="nucleotide sequence ID" value="NZ_JASGBP010000001.1"/>
</dbReference>
<evidence type="ECO:0000313" key="3">
    <source>
        <dbReference type="Proteomes" id="UP001230035"/>
    </source>
</evidence>
<dbReference type="InterPro" id="IPR029063">
    <property type="entry name" value="SAM-dependent_MTases_sf"/>
</dbReference>
<dbReference type="Pfam" id="PF13649">
    <property type="entry name" value="Methyltransf_25"/>
    <property type="match status" value="1"/>
</dbReference>
<dbReference type="Proteomes" id="UP001230035">
    <property type="component" value="Unassembled WGS sequence"/>
</dbReference>